<keyword evidence="2" id="KW-1185">Reference proteome</keyword>
<proteinExistence type="predicted"/>
<evidence type="ECO:0000313" key="1">
    <source>
        <dbReference type="EMBL" id="PIC36708.1"/>
    </source>
</evidence>
<gene>
    <name evidence="1" type="primary">Cnig_chr_IV.g15607</name>
    <name evidence="1" type="ORF">B9Z55_015607</name>
</gene>
<protein>
    <submittedName>
        <fullName evidence="1">Uncharacterized protein</fullName>
    </submittedName>
</protein>
<sequence length="66" mass="7787">MTKPTESSHGKIFLQERRIRFMQNNKSNDSFLTIHYAFSFSLLESLSPCFPRVQSRPWDNFGFSLL</sequence>
<organism evidence="1 2">
    <name type="scientific">Caenorhabditis nigoni</name>
    <dbReference type="NCBI Taxonomy" id="1611254"/>
    <lineage>
        <taxon>Eukaryota</taxon>
        <taxon>Metazoa</taxon>
        <taxon>Ecdysozoa</taxon>
        <taxon>Nematoda</taxon>
        <taxon>Chromadorea</taxon>
        <taxon>Rhabditida</taxon>
        <taxon>Rhabditina</taxon>
        <taxon>Rhabditomorpha</taxon>
        <taxon>Rhabditoidea</taxon>
        <taxon>Rhabditidae</taxon>
        <taxon>Peloderinae</taxon>
        <taxon>Caenorhabditis</taxon>
    </lineage>
</organism>
<accession>A0A2G5UAY9</accession>
<evidence type="ECO:0000313" key="2">
    <source>
        <dbReference type="Proteomes" id="UP000230233"/>
    </source>
</evidence>
<dbReference type="EMBL" id="PDUG01000004">
    <property type="protein sequence ID" value="PIC36708.1"/>
    <property type="molecule type" value="Genomic_DNA"/>
</dbReference>
<comment type="caution">
    <text evidence="1">The sequence shown here is derived from an EMBL/GenBank/DDBJ whole genome shotgun (WGS) entry which is preliminary data.</text>
</comment>
<name>A0A2G5UAY9_9PELO</name>
<dbReference type="Proteomes" id="UP000230233">
    <property type="component" value="Chromosome IV"/>
</dbReference>
<dbReference type="AlphaFoldDB" id="A0A2G5UAY9"/>
<reference evidence="2" key="1">
    <citation type="submission" date="2017-10" db="EMBL/GenBank/DDBJ databases">
        <title>Rapid genome shrinkage in a self-fertile nematode reveals novel sperm competition proteins.</title>
        <authorList>
            <person name="Yin D."/>
            <person name="Schwarz E.M."/>
            <person name="Thomas C.G."/>
            <person name="Felde R.L."/>
            <person name="Korf I.F."/>
            <person name="Cutter A.D."/>
            <person name="Schartner C.M."/>
            <person name="Ralston E.J."/>
            <person name="Meyer B.J."/>
            <person name="Haag E.S."/>
        </authorList>
    </citation>
    <scope>NUCLEOTIDE SEQUENCE [LARGE SCALE GENOMIC DNA]</scope>
    <source>
        <strain evidence="2">JU1422</strain>
    </source>
</reference>